<dbReference type="InterPro" id="IPR011989">
    <property type="entry name" value="ARM-like"/>
</dbReference>
<dbReference type="EMBL" id="KQ086001">
    <property type="protein sequence ID" value="KLO11387.1"/>
    <property type="molecule type" value="Genomic_DNA"/>
</dbReference>
<organism evidence="7 8">
    <name type="scientific">Schizopora paradoxa</name>
    <dbReference type="NCBI Taxonomy" id="27342"/>
    <lineage>
        <taxon>Eukaryota</taxon>
        <taxon>Fungi</taxon>
        <taxon>Dikarya</taxon>
        <taxon>Basidiomycota</taxon>
        <taxon>Agaricomycotina</taxon>
        <taxon>Agaricomycetes</taxon>
        <taxon>Hymenochaetales</taxon>
        <taxon>Schizoporaceae</taxon>
        <taxon>Schizopora</taxon>
    </lineage>
</organism>
<feature type="coiled-coil region" evidence="6">
    <location>
        <begin position="27"/>
        <end position="54"/>
    </location>
</feature>
<evidence type="ECO:0000256" key="1">
    <source>
        <dbReference type="ARBA" id="ARBA00004123"/>
    </source>
</evidence>
<gene>
    <name evidence="7" type="ORF">SCHPADRAFT_831204</name>
</gene>
<evidence type="ECO:0000256" key="2">
    <source>
        <dbReference type="ARBA" id="ARBA00022618"/>
    </source>
</evidence>
<evidence type="ECO:0000256" key="5">
    <source>
        <dbReference type="ARBA" id="ARBA00023306"/>
    </source>
</evidence>
<evidence type="ECO:0000256" key="4">
    <source>
        <dbReference type="ARBA" id="ARBA00023242"/>
    </source>
</evidence>
<keyword evidence="6" id="KW-0175">Coiled coil</keyword>
<dbReference type="CDD" id="cd19953">
    <property type="entry name" value="PDS5"/>
    <property type="match status" value="1"/>
</dbReference>
<dbReference type="FunCoup" id="A0A0H2RIB9">
    <property type="interactions" value="543"/>
</dbReference>
<dbReference type="GO" id="GO:0006281">
    <property type="term" value="P:DNA repair"/>
    <property type="evidence" value="ECO:0007669"/>
    <property type="project" value="TreeGrafter"/>
</dbReference>
<evidence type="ECO:0000256" key="3">
    <source>
        <dbReference type="ARBA" id="ARBA00022776"/>
    </source>
</evidence>
<dbReference type="PANTHER" id="PTHR12663">
    <property type="entry name" value="ANDROGEN INDUCED INHIBITOR OF PROLIFERATION AS3 / PDS5-RELATED"/>
    <property type="match status" value="1"/>
</dbReference>
<dbReference type="InterPro" id="IPR039776">
    <property type="entry name" value="Pds5"/>
</dbReference>
<evidence type="ECO:0000256" key="6">
    <source>
        <dbReference type="SAM" id="Coils"/>
    </source>
</evidence>
<dbReference type="GO" id="GO:0005634">
    <property type="term" value="C:nucleus"/>
    <property type="evidence" value="ECO:0007669"/>
    <property type="project" value="UniProtKB-SubCell"/>
</dbReference>
<reference evidence="7 8" key="1">
    <citation type="submission" date="2015-04" db="EMBL/GenBank/DDBJ databases">
        <title>Complete genome sequence of Schizopora paradoxa KUC8140, a cosmopolitan wood degrader in East Asia.</title>
        <authorList>
            <consortium name="DOE Joint Genome Institute"/>
            <person name="Min B."/>
            <person name="Park H."/>
            <person name="Jang Y."/>
            <person name="Kim J.-J."/>
            <person name="Kim K.H."/>
            <person name="Pangilinan J."/>
            <person name="Lipzen A."/>
            <person name="Riley R."/>
            <person name="Grigoriev I.V."/>
            <person name="Spatafora J.W."/>
            <person name="Choi I.-G."/>
        </authorList>
    </citation>
    <scope>NUCLEOTIDE SEQUENCE [LARGE SCALE GENOMIC DNA]</scope>
    <source>
        <strain evidence="7 8">KUC8140</strain>
    </source>
</reference>
<dbReference type="PANTHER" id="PTHR12663:SF0">
    <property type="entry name" value="PRECOCIOUS DISSOCIATION OF SISTERS 5, ISOFORM A"/>
    <property type="match status" value="1"/>
</dbReference>
<dbReference type="Proteomes" id="UP000053477">
    <property type="component" value="Unassembled WGS sequence"/>
</dbReference>
<evidence type="ECO:0000313" key="8">
    <source>
        <dbReference type="Proteomes" id="UP000053477"/>
    </source>
</evidence>
<dbReference type="InterPro" id="IPR016024">
    <property type="entry name" value="ARM-type_fold"/>
</dbReference>
<dbReference type="STRING" id="27342.A0A0H2RIB9"/>
<dbReference type="InParanoid" id="A0A0H2RIB9"/>
<keyword evidence="4" id="KW-0539">Nucleus</keyword>
<comment type="subcellular location">
    <subcellularLocation>
        <location evidence="1">Nucleus</location>
    </subcellularLocation>
</comment>
<dbReference type="Gene3D" id="1.25.10.10">
    <property type="entry name" value="Leucine-rich Repeat Variant"/>
    <property type="match status" value="2"/>
</dbReference>
<keyword evidence="8" id="KW-1185">Reference proteome</keyword>
<dbReference type="Pfam" id="PF20168">
    <property type="entry name" value="PDS5"/>
    <property type="match status" value="1"/>
</dbReference>
<keyword evidence="2" id="KW-0132">Cell division</keyword>
<dbReference type="SUPFAM" id="SSF48371">
    <property type="entry name" value="ARM repeat"/>
    <property type="match status" value="1"/>
</dbReference>
<keyword evidence="5" id="KW-0131">Cell cycle</keyword>
<accession>A0A0H2RIB9</accession>
<dbReference type="AlphaFoldDB" id="A0A0H2RIB9"/>
<proteinExistence type="predicted"/>
<dbReference type="GO" id="GO:0007064">
    <property type="term" value="P:mitotic sister chromatid cohesion"/>
    <property type="evidence" value="ECO:0007669"/>
    <property type="project" value="InterPro"/>
</dbReference>
<dbReference type="OrthoDB" id="200660at2759"/>
<dbReference type="GO" id="GO:0051301">
    <property type="term" value="P:cell division"/>
    <property type="evidence" value="ECO:0007669"/>
    <property type="project" value="UniProtKB-KW"/>
</dbReference>
<evidence type="ECO:0000313" key="7">
    <source>
        <dbReference type="EMBL" id="KLO11387.1"/>
    </source>
</evidence>
<protein>
    <submittedName>
        <fullName evidence="7">ARM repeat-containing protein</fullName>
    </submittedName>
</protein>
<name>A0A0H2RIB9_9AGAM</name>
<keyword evidence="3" id="KW-0498">Mitosis</keyword>
<sequence length="1112" mass="124718">MTQTRKGGNAPKKLKFSEKLVGKGLSTDAFLKKLKALHEELASLEQENVDTKSLSPVNRELISTSILLHKDRGVKAYAACCLSDLLRLFAPDAPYTSSEIQDIFEFFVKQLHIGLKGADSSYYTQYYHLLESLSTVKSVVLICDLPQSERLMTIFFRDFFEIVKRNLPKAVEMFLAEILVALIDECQVLAVDVMETIMKAFMDKDASMENSSYHLAVEVCNATADKLQRHVCQYFTDIIVSHSEAEDFDEVEKAHELIKRLNHSCPSLLHNVVPQLDEELKVEDVRLRQMATQVLGEMFADNAGGNLDKKYPNTWGLWLARQKDKSPAVRVSFVEGCKGLLLHVRDDLRSSMETVLKSKLFDPDEKVRAAVCKLYTNLDYETALHHVSEEMLHCIGERTKDKKHIVRKEALTCIAKLYSIALPEIDNNDRHAIAHFSWIPQQIFHAIGTSLEVKPIATKVVAEYVLPLPSKGDDAEAWTDQLLTTMSFLDEKATNALFGISGLKAARPSIFDRYIEACIQHNGGVIDENEAGVKRNLSMTIKQISSLFHNPQTAADDLQTFANINEQRLYKLLSTCIDAQTDLKALVKALGEFTRRTEQANSSILPTMLAFVRQASLWIVNQSSVPTLIKRLRRADASAASQNSNRRADAAADNAQKLLTVMSKHLPTIFKSHVSELIKCIAEDANARLVEACLQALAAVSRAINGVAPTDKRTLERLMRFSRSPDPRHSKFAVRVIANTSQSEDLCGQLEEYICESLKSADPDLLLAHVAALTELVRSCPDAFEQKSDVIVEFLLKNTLMAENDADNMDVDEDTEWIPENVLPSLARAQVQCLKLFRFRCLKFSESESAMDVARPVIKLLIAVLENGGSPKAGMEINPVVKSHLRLQAAKSLLCLSTVDAYAEEMTPNFSLLAFTIQDTCYDVRLRFLTKLIVLLHARKLPPKYSLILFLTVHDPEEELKQKAAGFVALAFRRSPPEYRLTHFEMIFIRLLHLLAHGADFGLSEESMKEQAAYIRNYVQSIATADNISLLYHLAAKAKTVRDAESHTYSENLYALSELAHEVIKRHAKVHSWSLPSYPGKVKLPSDIFRPLPSPEAANKASHPFYRSASCT</sequence>
<dbReference type="GO" id="GO:0000785">
    <property type="term" value="C:chromatin"/>
    <property type="evidence" value="ECO:0007669"/>
    <property type="project" value="TreeGrafter"/>
</dbReference>